<sequence>MLSKIWIVSTKKAGEKLWRCTRCFRLISLFDIQTRGQCKCGNRQLHDAEEMTLSELAAHWLCKPWRRAKRGQS</sequence>
<gene>
    <name evidence="1" type="ORF">LCGC14_2712970</name>
</gene>
<name>A0A0F8ZCH7_9ZZZZ</name>
<organism evidence="1">
    <name type="scientific">marine sediment metagenome</name>
    <dbReference type="NCBI Taxonomy" id="412755"/>
    <lineage>
        <taxon>unclassified sequences</taxon>
        <taxon>metagenomes</taxon>
        <taxon>ecological metagenomes</taxon>
    </lineage>
</organism>
<reference evidence="1" key="1">
    <citation type="journal article" date="2015" name="Nature">
        <title>Complex archaea that bridge the gap between prokaryotes and eukaryotes.</title>
        <authorList>
            <person name="Spang A."/>
            <person name="Saw J.H."/>
            <person name="Jorgensen S.L."/>
            <person name="Zaremba-Niedzwiedzka K."/>
            <person name="Martijn J."/>
            <person name="Lind A.E."/>
            <person name="van Eijk R."/>
            <person name="Schleper C."/>
            <person name="Guy L."/>
            <person name="Ettema T.J."/>
        </authorList>
    </citation>
    <scope>NUCLEOTIDE SEQUENCE</scope>
</reference>
<comment type="caution">
    <text evidence="1">The sequence shown here is derived from an EMBL/GenBank/DDBJ whole genome shotgun (WGS) entry which is preliminary data.</text>
</comment>
<protein>
    <submittedName>
        <fullName evidence="1">Uncharacterized protein</fullName>
    </submittedName>
</protein>
<dbReference type="EMBL" id="LAZR01048650">
    <property type="protein sequence ID" value="KKK91438.1"/>
    <property type="molecule type" value="Genomic_DNA"/>
</dbReference>
<evidence type="ECO:0000313" key="1">
    <source>
        <dbReference type="EMBL" id="KKK91438.1"/>
    </source>
</evidence>
<proteinExistence type="predicted"/>
<dbReference type="AlphaFoldDB" id="A0A0F8ZCH7"/>
<accession>A0A0F8ZCH7</accession>